<sequence length="469" mass="51265">MRRISQVAPPPGESEINTTSQRTAWQARYLDEEGRRLLDEDARYFLRQSVSTPCLTAIRRAEGCWIEDSAGRRYLDFHGNSVHHLGYGHPRLLAAIKAQLDELSFAPRRFTCEPAVDLARRLSQISPPGLEKVLFATGGSDAVEIALKIARAATGRFKTLSFWDAFHGAGFGAASVGGEALFRSGPIGPLLAGTEHLPPFTCYRCPYGHPCDERGQPDLERCRLSCAELVRYVLEREGDVAAVIAEPARAVPTLPPPGFWRIVREACDACGTLLIFDEIPTGLGKTGRLFACEHEEVVPDILVLGKALGGGVLPLAATVCRPELDVGQDWAFGHYTHEKNPVLARAALTTLDIIEEENLVENARRQGEHALNRLRDMQTRHPSIGDVRGRGLLLGVELVADRATKAPAHEAAEAVLYRALARGLSFKLSLGNVLTLSPPLVISRAEMDTALDILESCIAETERDWPPPS</sequence>
<evidence type="ECO:0000313" key="5">
    <source>
        <dbReference type="EMBL" id="NMQ18819.1"/>
    </source>
</evidence>
<dbReference type="InterPro" id="IPR015422">
    <property type="entry name" value="PyrdxlP-dep_Trfase_small"/>
</dbReference>
<dbReference type="SUPFAM" id="SSF53383">
    <property type="entry name" value="PLP-dependent transferases"/>
    <property type="match status" value="1"/>
</dbReference>
<keyword evidence="6" id="KW-1185">Reference proteome</keyword>
<dbReference type="CDD" id="cd00610">
    <property type="entry name" value="OAT_like"/>
    <property type="match status" value="1"/>
</dbReference>
<dbReference type="RefSeq" id="WP_420887067.1">
    <property type="nucleotide sequence ID" value="NZ_SPMZ01000016.1"/>
</dbReference>
<dbReference type="Proteomes" id="UP000760480">
    <property type="component" value="Unassembled WGS sequence"/>
</dbReference>
<evidence type="ECO:0000256" key="2">
    <source>
        <dbReference type="ARBA" id="ARBA00022898"/>
    </source>
</evidence>
<dbReference type="InterPro" id="IPR005814">
    <property type="entry name" value="Aminotrans_3"/>
</dbReference>
<keyword evidence="5" id="KW-0032">Aminotransferase</keyword>
<organism evidence="5 6">
    <name type="scientific">Candidatus Competibacter phosphatis</name>
    <dbReference type="NCBI Taxonomy" id="221280"/>
    <lineage>
        <taxon>Bacteria</taxon>
        <taxon>Pseudomonadati</taxon>
        <taxon>Pseudomonadota</taxon>
        <taxon>Gammaproteobacteria</taxon>
        <taxon>Candidatus Competibacteraceae</taxon>
        <taxon>Candidatus Competibacter</taxon>
    </lineage>
</organism>
<reference evidence="5 6" key="1">
    <citation type="submission" date="2019-03" db="EMBL/GenBank/DDBJ databases">
        <title>Metabolic reconstructions from genomes of highly enriched 'Candidatus Accumulibacter' and 'Candidatus Competibacter' bioreactor populations.</title>
        <authorList>
            <person name="Annavajhala M.K."/>
            <person name="Welles L."/>
            <person name="Abbas B."/>
            <person name="Sorokin D."/>
            <person name="Park H."/>
            <person name="Van Loosdrecht M."/>
            <person name="Chandran K."/>
        </authorList>
    </citation>
    <scope>NUCLEOTIDE SEQUENCE [LARGE SCALE GENOMIC DNA]</scope>
    <source>
        <strain evidence="5 6">SBR_G</strain>
    </source>
</reference>
<accession>A0ABX1TJH2</accession>
<feature type="region of interest" description="Disordered" evidence="4">
    <location>
        <begin position="1"/>
        <end position="21"/>
    </location>
</feature>
<evidence type="ECO:0000256" key="4">
    <source>
        <dbReference type="SAM" id="MobiDB-lite"/>
    </source>
</evidence>
<dbReference type="EMBL" id="SPMZ01000016">
    <property type="protein sequence ID" value="NMQ18819.1"/>
    <property type="molecule type" value="Genomic_DNA"/>
</dbReference>
<comment type="similarity">
    <text evidence="1 3">Belongs to the class-III pyridoxal-phosphate-dependent aminotransferase family.</text>
</comment>
<dbReference type="NCBIfam" id="NF004755">
    <property type="entry name" value="PRK06082.1"/>
    <property type="match status" value="1"/>
</dbReference>
<dbReference type="PIRSF" id="PIRSF000521">
    <property type="entry name" value="Transaminase_4ab_Lys_Orn"/>
    <property type="match status" value="1"/>
</dbReference>
<dbReference type="PANTHER" id="PTHR43094:SF1">
    <property type="entry name" value="AMINOTRANSFERASE CLASS-III"/>
    <property type="match status" value="1"/>
</dbReference>
<proteinExistence type="inferred from homology"/>
<keyword evidence="2 3" id="KW-0663">Pyridoxal phosphate</keyword>
<dbReference type="Gene3D" id="3.90.1150.10">
    <property type="entry name" value="Aspartate Aminotransferase, domain 1"/>
    <property type="match status" value="1"/>
</dbReference>
<dbReference type="InterPro" id="IPR015424">
    <property type="entry name" value="PyrdxlP-dep_Trfase"/>
</dbReference>
<protein>
    <submittedName>
        <fullName evidence="5">Aspartate aminotransferase family protein</fullName>
    </submittedName>
</protein>
<dbReference type="GO" id="GO:0008483">
    <property type="term" value="F:transaminase activity"/>
    <property type="evidence" value="ECO:0007669"/>
    <property type="project" value="UniProtKB-KW"/>
</dbReference>
<dbReference type="Gene3D" id="3.40.640.10">
    <property type="entry name" value="Type I PLP-dependent aspartate aminotransferase-like (Major domain)"/>
    <property type="match status" value="1"/>
</dbReference>
<name>A0ABX1TJH2_9GAMM</name>
<keyword evidence="5" id="KW-0808">Transferase</keyword>
<comment type="caution">
    <text evidence="5">The sequence shown here is derived from an EMBL/GenBank/DDBJ whole genome shotgun (WGS) entry which is preliminary data.</text>
</comment>
<evidence type="ECO:0000256" key="3">
    <source>
        <dbReference type="RuleBase" id="RU003560"/>
    </source>
</evidence>
<dbReference type="Pfam" id="PF00202">
    <property type="entry name" value="Aminotran_3"/>
    <property type="match status" value="1"/>
</dbReference>
<evidence type="ECO:0000256" key="1">
    <source>
        <dbReference type="ARBA" id="ARBA00008954"/>
    </source>
</evidence>
<dbReference type="InterPro" id="IPR015421">
    <property type="entry name" value="PyrdxlP-dep_Trfase_major"/>
</dbReference>
<gene>
    <name evidence="5" type="ORF">E4P82_06115</name>
</gene>
<dbReference type="PANTHER" id="PTHR43094">
    <property type="entry name" value="AMINOTRANSFERASE"/>
    <property type="match status" value="1"/>
</dbReference>
<evidence type="ECO:0000313" key="6">
    <source>
        <dbReference type="Proteomes" id="UP000760480"/>
    </source>
</evidence>